<sequence length="104" mass="11973">MKHVLPKLFNPRNPRANLTRNCCCPVDLNRFTSEPARADQVSTVDSPLCDAFGDSLAEEMESSLIRPQESMQPPELITLLHQNRDRIPGHGKRSRRARRDRRPR</sequence>
<name>A0ACB9PZA8_BAUVA</name>
<keyword evidence="2" id="KW-1185">Reference proteome</keyword>
<organism evidence="1 2">
    <name type="scientific">Bauhinia variegata</name>
    <name type="common">Purple orchid tree</name>
    <name type="synonym">Phanera variegata</name>
    <dbReference type="NCBI Taxonomy" id="167791"/>
    <lineage>
        <taxon>Eukaryota</taxon>
        <taxon>Viridiplantae</taxon>
        <taxon>Streptophyta</taxon>
        <taxon>Embryophyta</taxon>
        <taxon>Tracheophyta</taxon>
        <taxon>Spermatophyta</taxon>
        <taxon>Magnoliopsida</taxon>
        <taxon>eudicotyledons</taxon>
        <taxon>Gunneridae</taxon>
        <taxon>Pentapetalae</taxon>
        <taxon>rosids</taxon>
        <taxon>fabids</taxon>
        <taxon>Fabales</taxon>
        <taxon>Fabaceae</taxon>
        <taxon>Cercidoideae</taxon>
        <taxon>Cercideae</taxon>
        <taxon>Bauhiniinae</taxon>
        <taxon>Bauhinia</taxon>
    </lineage>
</organism>
<reference evidence="1 2" key="1">
    <citation type="journal article" date="2022" name="DNA Res.">
        <title>Chromosomal-level genome assembly of the orchid tree Bauhinia variegata (Leguminosae; Cercidoideae) supports the allotetraploid origin hypothesis of Bauhinia.</title>
        <authorList>
            <person name="Zhong Y."/>
            <person name="Chen Y."/>
            <person name="Zheng D."/>
            <person name="Pang J."/>
            <person name="Liu Y."/>
            <person name="Luo S."/>
            <person name="Meng S."/>
            <person name="Qian L."/>
            <person name="Wei D."/>
            <person name="Dai S."/>
            <person name="Zhou R."/>
        </authorList>
    </citation>
    <scope>NUCLEOTIDE SEQUENCE [LARGE SCALE GENOMIC DNA]</scope>
    <source>
        <strain evidence="1">BV-YZ2020</strain>
    </source>
</reference>
<gene>
    <name evidence="1" type="ORF">L6164_002117</name>
</gene>
<accession>A0ACB9PZA8</accession>
<dbReference type="Proteomes" id="UP000828941">
    <property type="component" value="Chromosome 2"/>
</dbReference>
<comment type="caution">
    <text evidence="1">The sequence shown here is derived from an EMBL/GenBank/DDBJ whole genome shotgun (WGS) entry which is preliminary data.</text>
</comment>
<evidence type="ECO:0000313" key="2">
    <source>
        <dbReference type="Proteomes" id="UP000828941"/>
    </source>
</evidence>
<protein>
    <submittedName>
        <fullName evidence="1">Uncharacterized protein</fullName>
    </submittedName>
</protein>
<evidence type="ECO:0000313" key="1">
    <source>
        <dbReference type="EMBL" id="KAI4353147.1"/>
    </source>
</evidence>
<dbReference type="EMBL" id="CM039427">
    <property type="protein sequence ID" value="KAI4353147.1"/>
    <property type="molecule type" value="Genomic_DNA"/>
</dbReference>
<proteinExistence type="predicted"/>